<keyword evidence="9" id="KW-1185">Reference proteome</keyword>
<feature type="domain" description="EamA" evidence="7">
    <location>
        <begin position="10"/>
        <end position="152"/>
    </location>
</feature>
<feature type="transmembrane region" description="Helical" evidence="6">
    <location>
        <begin position="210"/>
        <end position="232"/>
    </location>
</feature>
<dbReference type="Proteomes" id="UP001153069">
    <property type="component" value="Unassembled WGS sequence"/>
</dbReference>
<dbReference type="EMBL" id="CAICTM010000334">
    <property type="protein sequence ID" value="CAB9508162.1"/>
    <property type="molecule type" value="Genomic_DNA"/>
</dbReference>
<keyword evidence="4 6" id="KW-0472">Membrane</keyword>
<feature type="transmembrane region" description="Helical" evidence="6">
    <location>
        <begin position="299"/>
        <end position="317"/>
    </location>
</feature>
<feature type="compositionally biased region" description="Polar residues" evidence="5">
    <location>
        <begin position="325"/>
        <end position="334"/>
    </location>
</feature>
<feature type="compositionally biased region" description="Polar residues" evidence="5">
    <location>
        <begin position="349"/>
        <end position="358"/>
    </location>
</feature>
<evidence type="ECO:0000256" key="5">
    <source>
        <dbReference type="SAM" id="MobiDB-lite"/>
    </source>
</evidence>
<comment type="subcellular location">
    <subcellularLocation>
        <location evidence="1">Membrane</location>
        <topology evidence="1">Multi-pass membrane protein</topology>
    </subcellularLocation>
</comment>
<evidence type="ECO:0000256" key="1">
    <source>
        <dbReference type="ARBA" id="ARBA00004141"/>
    </source>
</evidence>
<feature type="transmembrane region" description="Helical" evidence="6">
    <location>
        <begin position="20"/>
        <end position="37"/>
    </location>
</feature>
<evidence type="ECO:0000256" key="3">
    <source>
        <dbReference type="ARBA" id="ARBA00022989"/>
    </source>
</evidence>
<comment type="caution">
    <text evidence="8">The sequence shown here is derived from an EMBL/GenBank/DDBJ whole genome shotgun (WGS) entry which is preliminary data.</text>
</comment>
<reference evidence="8" key="1">
    <citation type="submission" date="2020-06" db="EMBL/GenBank/DDBJ databases">
        <authorList>
            <consortium name="Plant Systems Biology data submission"/>
        </authorList>
    </citation>
    <scope>NUCLEOTIDE SEQUENCE</scope>
    <source>
        <strain evidence="8">D6</strain>
    </source>
</reference>
<proteinExistence type="predicted"/>
<name>A0A9N8DT28_9STRA</name>
<evidence type="ECO:0000256" key="4">
    <source>
        <dbReference type="ARBA" id="ARBA00023136"/>
    </source>
</evidence>
<feature type="transmembrane region" description="Helical" evidence="6">
    <location>
        <begin position="137"/>
        <end position="159"/>
    </location>
</feature>
<dbReference type="Pfam" id="PF00892">
    <property type="entry name" value="EamA"/>
    <property type="match status" value="2"/>
</dbReference>
<organism evidence="8 9">
    <name type="scientific">Seminavis robusta</name>
    <dbReference type="NCBI Taxonomy" id="568900"/>
    <lineage>
        <taxon>Eukaryota</taxon>
        <taxon>Sar</taxon>
        <taxon>Stramenopiles</taxon>
        <taxon>Ochrophyta</taxon>
        <taxon>Bacillariophyta</taxon>
        <taxon>Bacillariophyceae</taxon>
        <taxon>Bacillariophycidae</taxon>
        <taxon>Naviculales</taxon>
        <taxon>Naviculaceae</taxon>
        <taxon>Seminavis</taxon>
    </lineage>
</organism>
<evidence type="ECO:0000259" key="7">
    <source>
        <dbReference type="Pfam" id="PF00892"/>
    </source>
</evidence>
<dbReference type="Gene3D" id="1.10.3730.20">
    <property type="match status" value="2"/>
</dbReference>
<dbReference type="PANTHER" id="PTHR22911">
    <property type="entry name" value="ACYL-MALONYL CONDENSING ENZYME-RELATED"/>
    <property type="match status" value="1"/>
</dbReference>
<dbReference type="PANTHER" id="PTHR22911:SF6">
    <property type="entry name" value="SOLUTE CARRIER FAMILY 35 MEMBER G1"/>
    <property type="match status" value="1"/>
</dbReference>
<feature type="transmembrane region" description="Helical" evidence="6">
    <location>
        <begin position="272"/>
        <end position="293"/>
    </location>
</feature>
<dbReference type="InterPro" id="IPR000620">
    <property type="entry name" value="EamA_dom"/>
</dbReference>
<sequence>MGAFVKLVTLSGIPATELVFIRATVQGLVVVLAMGCFREIPSTNQIRYDPSTASGGDDDNELLQERSRPLLISVPLGSADIRAVVLARGAVGGCGFCLYFYTISVLPLGDAVALLSLSPVVTVWATAVFFREPMRRLHVISAITTLVGSVLIAQPNFLFGSDEVSQSASAVSSAAKSSGYVTAALGTCTSAGVFLLMRKAGKVGAHTLQLLFSWVVFGILFSFLLGVVLPLGKGGWRMPSSPQTWANIAGCCCFGMTAHFCLNFAGRHSNPGLASIVRASGILWAYLLQFFLFDHVPTLWTIVGVVLVSLSLVLVSVQKLLDNPGASSAPTAEQSRLIDAPQQKEYGASESQAGRSIV</sequence>
<evidence type="ECO:0000256" key="2">
    <source>
        <dbReference type="ARBA" id="ARBA00022692"/>
    </source>
</evidence>
<dbReference type="GO" id="GO:0016020">
    <property type="term" value="C:membrane"/>
    <property type="evidence" value="ECO:0007669"/>
    <property type="project" value="UniProtKB-SubCell"/>
</dbReference>
<evidence type="ECO:0000256" key="6">
    <source>
        <dbReference type="SAM" id="Phobius"/>
    </source>
</evidence>
<dbReference type="AlphaFoldDB" id="A0A9N8DT28"/>
<accession>A0A9N8DT28</accession>
<feature type="transmembrane region" description="Helical" evidence="6">
    <location>
        <begin position="179"/>
        <end position="198"/>
    </location>
</feature>
<dbReference type="OrthoDB" id="306876at2759"/>
<gene>
    <name evidence="8" type="ORF">SEMRO_335_G120240.1</name>
</gene>
<dbReference type="SUPFAM" id="SSF103481">
    <property type="entry name" value="Multidrug resistance efflux transporter EmrE"/>
    <property type="match status" value="2"/>
</dbReference>
<evidence type="ECO:0000313" key="8">
    <source>
        <dbReference type="EMBL" id="CAB9508162.1"/>
    </source>
</evidence>
<feature type="region of interest" description="Disordered" evidence="5">
    <location>
        <begin position="325"/>
        <end position="358"/>
    </location>
</feature>
<feature type="transmembrane region" description="Helical" evidence="6">
    <location>
        <begin position="85"/>
        <end position="106"/>
    </location>
</feature>
<feature type="transmembrane region" description="Helical" evidence="6">
    <location>
        <begin position="244"/>
        <end position="265"/>
    </location>
</feature>
<feature type="transmembrane region" description="Helical" evidence="6">
    <location>
        <begin position="112"/>
        <end position="130"/>
    </location>
</feature>
<keyword evidence="3 6" id="KW-1133">Transmembrane helix</keyword>
<keyword evidence="2 6" id="KW-0812">Transmembrane</keyword>
<feature type="domain" description="EamA" evidence="7">
    <location>
        <begin position="178"/>
        <end position="316"/>
    </location>
</feature>
<protein>
    <submittedName>
        <fullName evidence="8">Solute carrier family 35 member G1</fullName>
    </submittedName>
</protein>
<dbReference type="InterPro" id="IPR037185">
    <property type="entry name" value="EmrE-like"/>
</dbReference>
<evidence type="ECO:0000313" key="9">
    <source>
        <dbReference type="Proteomes" id="UP001153069"/>
    </source>
</evidence>